<dbReference type="Gene3D" id="1.10.10.10">
    <property type="entry name" value="Winged helix-like DNA-binding domain superfamily/Winged helix DNA-binding domain"/>
    <property type="match status" value="1"/>
</dbReference>
<dbReference type="PRINTS" id="PR00039">
    <property type="entry name" value="HTHLYSR"/>
</dbReference>
<dbReference type="EMBL" id="FTNV01000002">
    <property type="protein sequence ID" value="SIS20069.1"/>
    <property type="molecule type" value="Genomic_DNA"/>
</dbReference>
<keyword evidence="2" id="KW-0805">Transcription regulation</keyword>
<dbReference type="GO" id="GO:0006351">
    <property type="term" value="P:DNA-templated transcription"/>
    <property type="evidence" value="ECO:0007669"/>
    <property type="project" value="TreeGrafter"/>
</dbReference>
<dbReference type="InterPro" id="IPR000847">
    <property type="entry name" value="LysR_HTH_N"/>
</dbReference>
<dbReference type="Proteomes" id="UP000186019">
    <property type="component" value="Unassembled WGS sequence"/>
</dbReference>
<dbReference type="STRING" id="573024.SAMN05216208_2786"/>
<evidence type="ECO:0000256" key="4">
    <source>
        <dbReference type="ARBA" id="ARBA00023163"/>
    </source>
</evidence>
<organism evidence="6 7">
    <name type="scientific">Roseovarius nanhaiticus</name>
    <dbReference type="NCBI Taxonomy" id="573024"/>
    <lineage>
        <taxon>Bacteria</taxon>
        <taxon>Pseudomonadati</taxon>
        <taxon>Pseudomonadota</taxon>
        <taxon>Alphaproteobacteria</taxon>
        <taxon>Rhodobacterales</taxon>
        <taxon>Roseobacteraceae</taxon>
        <taxon>Roseovarius</taxon>
    </lineage>
</organism>
<keyword evidence="7" id="KW-1185">Reference proteome</keyword>
<dbReference type="Pfam" id="PF00126">
    <property type="entry name" value="HTH_1"/>
    <property type="match status" value="1"/>
</dbReference>
<dbReference type="GO" id="GO:0003700">
    <property type="term" value="F:DNA-binding transcription factor activity"/>
    <property type="evidence" value="ECO:0007669"/>
    <property type="project" value="InterPro"/>
</dbReference>
<dbReference type="PROSITE" id="PS50931">
    <property type="entry name" value="HTH_LYSR"/>
    <property type="match status" value="1"/>
</dbReference>
<dbReference type="FunFam" id="1.10.10.10:FF:000001">
    <property type="entry name" value="LysR family transcriptional regulator"/>
    <property type="match status" value="1"/>
</dbReference>
<keyword evidence="3" id="KW-0238">DNA-binding</keyword>
<dbReference type="SUPFAM" id="SSF46785">
    <property type="entry name" value="Winged helix' DNA-binding domain"/>
    <property type="match status" value="1"/>
</dbReference>
<reference evidence="6 7" key="1">
    <citation type="submission" date="2017-01" db="EMBL/GenBank/DDBJ databases">
        <authorList>
            <person name="Mah S.A."/>
            <person name="Swanson W.J."/>
            <person name="Moy G.W."/>
            <person name="Vacquier V.D."/>
        </authorList>
    </citation>
    <scope>NUCLEOTIDE SEQUENCE [LARGE SCALE GENOMIC DNA]</scope>
    <source>
        <strain evidence="6 7">DSM 29590</strain>
    </source>
</reference>
<keyword evidence="4" id="KW-0804">Transcription</keyword>
<dbReference type="PANTHER" id="PTHR30537:SF74">
    <property type="entry name" value="HTH-TYPE TRANSCRIPTIONAL REGULATOR TRPI"/>
    <property type="match status" value="1"/>
</dbReference>
<dbReference type="Pfam" id="PF03466">
    <property type="entry name" value="LysR_substrate"/>
    <property type="match status" value="1"/>
</dbReference>
<dbReference type="PANTHER" id="PTHR30537">
    <property type="entry name" value="HTH-TYPE TRANSCRIPTIONAL REGULATOR"/>
    <property type="match status" value="1"/>
</dbReference>
<gene>
    <name evidence="6" type="ORF">SAMN05421666_2533</name>
</gene>
<name>A0A1N7H5E6_9RHOB</name>
<evidence type="ECO:0000313" key="7">
    <source>
        <dbReference type="Proteomes" id="UP000186019"/>
    </source>
</evidence>
<proteinExistence type="inferred from homology"/>
<sequence length="298" mass="31976">MGCLSMVKSLPPLAWFRAFESAARHLSFTAAASEIGMTQSAVSQHVRSLETSLGVMLFIRRARGLSLTDDGRKLLPKVGAALESLTAATRAYDPLPTDNVLTIASSVSVAQWIIAPHLSEFTQRHPEIRLRFLSTIWPDDFNTVRADVEIPFGSEKQVGRNAARLKCKGLVALKAPGLPGTVDILPLIEAVGTSDGWKTWGTLVGKNLKPEIFVDTYGAALNIAAHGTGVALVAEILAHNALQTGQLVMAHSAVAASTEAYYLRINEAKTTACDFRDWLLEKVDTEAVSTDAAGDRGP</sequence>
<comment type="similarity">
    <text evidence="1">Belongs to the LysR transcriptional regulatory family.</text>
</comment>
<dbReference type="InterPro" id="IPR036388">
    <property type="entry name" value="WH-like_DNA-bd_sf"/>
</dbReference>
<accession>A0A1N7H5E6</accession>
<dbReference type="InterPro" id="IPR036390">
    <property type="entry name" value="WH_DNA-bd_sf"/>
</dbReference>
<dbReference type="InterPro" id="IPR058163">
    <property type="entry name" value="LysR-type_TF_proteobact-type"/>
</dbReference>
<evidence type="ECO:0000256" key="3">
    <source>
        <dbReference type="ARBA" id="ARBA00023125"/>
    </source>
</evidence>
<dbReference type="GO" id="GO:0043565">
    <property type="term" value="F:sequence-specific DNA binding"/>
    <property type="evidence" value="ECO:0007669"/>
    <property type="project" value="TreeGrafter"/>
</dbReference>
<feature type="domain" description="HTH lysR-type" evidence="5">
    <location>
        <begin position="11"/>
        <end position="68"/>
    </location>
</feature>
<dbReference type="Gene3D" id="3.40.190.10">
    <property type="entry name" value="Periplasmic binding protein-like II"/>
    <property type="match status" value="2"/>
</dbReference>
<protein>
    <submittedName>
        <fullName evidence="6">Transcriptional regulator, LysR family</fullName>
    </submittedName>
</protein>
<evidence type="ECO:0000313" key="6">
    <source>
        <dbReference type="EMBL" id="SIS20069.1"/>
    </source>
</evidence>
<dbReference type="InterPro" id="IPR005119">
    <property type="entry name" value="LysR_subst-bd"/>
</dbReference>
<dbReference type="AlphaFoldDB" id="A0A1N7H5E6"/>
<evidence type="ECO:0000256" key="2">
    <source>
        <dbReference type="ARBA" id="ARBA00023015"/>
    </source>
</evidence>
<evidence type="ECO:0000256" key="1">
    <source>
        <dbReference type="ARBA" id="ARBA00009437"/>
    </source>
</evidence>
<evidence type="ECO:0000259" key="5">
    <source>
        <dbReference type="PROSITE" id="PS50931"/>
    </source>
</evidence>
<dbReference type="SUPFAM" id="SSF53850">
    <property type="entry name" value="Periplasmic binding protein-like II"/>
    <property type="match status" value="1"/>
</dbReference>